<dbReference type="EMBL" id="JAUSRF010000007">
    <property type="protein sequence ID" value="MDP9837863.1"/>
    <property type="molecule type" value="Genomic_DNA"/>
</dbReference>
<evidence type="ECO:0000256" key="3">
    <source>
        <dbReference type="ARBA" id="ARBA00022692"/>
    </source>
</evidence>
<feature type="transmembrane region" description="Helical" evidence="6">
    <location>
        <begin position="145"/>
        <end position="168"/>
    </location>
</feature>
<feature type="transmembrane region" description="Helical" evidence="6">
    <location>
        <begin position="25"/>
        <end position="46"/>
    </location>
</feature>
<dbReference type="PANTHER" id="PTHR42893:SF46">
    <property type="entry name" value="PROTEIN DETOXIFICATION 44, CHLOROPLASTIC"/>
    <property type="match status" value="1"/>
</dbReference>
<evidence type="ECO:0000256" key="6">
    <source>
        <dbReference type="SAM" id="Phobius"/>
    </source>
</evidence>
<keyword evidence="5 6" id="KW-0472">Membrane</keyword>
<feature type="transmembrane region" description="Helical" evidence="6">
    <location>
        <begin position="401"/>
        <end position="420"/>
    </location>
</feature>
<comment type="caution">
    <text evidence="7">The sequence shown here is derived from an EMBL/GenBank/DDBJ whole genome shotgun (WGS) entry which is preliminary data.</text>
</comment>
<evidence type="ECO:0000313" key="7">
    <source>
        <dbReference type="EMBL" id="MDP9837863.1"/>
    </source>
</evidence>
<dbReference type="RefSeq" id="WP_306835238.1">
    <property type="nucleotide sequence ID" value="NZ_JAUSRF010000007.1"/>
</dbReference>
<feature type="transmembrane region" description="Helical" evidence="6">
    <location>
        <begin position="58"/>
        <end position="81"/>
    </location>
</feature>
<evidence type="ECO:0000313" key="8">
    <source>
        <dbReference type="Proteomes" id="UP001241472"/>
    </source>
</evidence>
<keyword evidence="4 6" id="KW-1133">Transmembrane helix</keyword>
<feature type="transmembrane region" description="Helical" evidence="6">
    <location>
        <begin position="368"/>
        <end position="389"/>
    </location>
</feature>
<comment type="similarity">
    <text evidence="2">Belongs to the multi antimicrobial extrusion (MATE) (TC 2.A.66.1) family.</text>
</comment>
<feature type="transmembrane region" description="Helical" evidence="6">
    <location>
        <begin position="426"/>
        <end position="444"/>
    </location>
</feature>
<organism evidence="7 8">
    <name type="scientific">Neorhizobium huautlense</name>
    <dbReference type="NCBI Taxonomy" id="67774"/>
    <lineage>
        <taxon>Bacteria</taxon>
        <taxon>Pseudomonadati</taxon>
        <taxon>Pseudomonadota</taxon>
        <taxon>Alphaproteobacteria</taxon>
        <taxon>Hyphomicrobiales</taxon>
        <taxon>Rhizobiaceae</taxon>
        <taxon>Rhizobium/Agrobacterium group</taxon>
        <taxon>Neorhizobium</taxon>
    </lineage>
</organism>
<feature type="transmembrane region" description="Helical" evidence="6">
    <location>
        <begin position="282"/>
        <end position="304"/>
    </location>
</feature>
<keyword evidence="3 6" id="KW-0812">Transmembrane</keyword>
<feature type="transmembrane region" description="Helical" evidence="6">
    <location>
        <begin position="325"/>
        <end position="348"/>
    </location>
</feature>
<accession>A0ABT9PTR0</accession>
<comment type="subcellular location">
    <subcellularLocation>
        <location evidence="1">Membrane</location>
        <topology evidence="1">Multi-pass membrane protein</topology>
    </subcellularLocation>
</comment>
<keyword evidence="8" id="KW-1185">Reference proteome</keyword>
<dbReference type="CDD" id="cd13136">
    <property type="entry name" value="MATE_DinF_like"/>
    <property type="match status" value="1"/>
</dbReference>
<dbReference type="PANTHER" id="PTHR42893">
    <property type="entry name" value="PROTEIN DETOXIFICATION 44, CHLOROPLASTIC-RELATED"/>
    <property type="match status" value="1"/>
</dbReference>
<gene>
    <name evidence="7" type="ORF">J2T09_002620</name>
</gene>
<dbReference type="InterPro" id="IPR002528">
    <property type="entry name" value="MATE_fam"/>
</dbReference>
<name>A0ABT9PTR0_9HYPH</name>
<proteinExistence type="inferred from homology"/>
<dbReference type="Proteomes" id="UP001241472">
    <property type="component" value="Unassembled WGS sequence"/>
</dbReference>
<feature type="transmembrane region" description="Helical" evidence="6">
    <location>
        <begin position="102"/>
        <end position="125"/>
    </location>
</feature>
<evidence type="ECO:0000256" key="1">
    <source>
        <dbReference type="ARBA" id="ARBA00004141"/>
    </source>
</evidence>
<reference evidence="7 8" key="1">
    <citation type="submission" date="2023-07" db="EMBL/GenBank/DDBJ databases">
        <title>Sorghum-associated microbial communities from plants grown in Nebraska, USA.</title>
        <authorList>
            <person name="Schachtman D."/>
        </authorList>
    </citation>
    <scope>NUCLEOTIDE SEQUENCE [LARGE SCALE GENOMIC DNA]</scope>
    <source>
        <strain evidence="7 8">DS1307</strain>
    </source>
</reference>
<feature type="transmembrane region" description="Helical" evidence="6">
    <location>
        <begin position="248"/>
        <end position="270"/>
    </location>
</feature>
<feature type="transmembrane region" description="Helical" evidence="6">
    <location>
        <begin position="180"/>
        <end position="199"/>
    </location>
</feature>
<sequence length="456" mass="48319">MGQQAIGLSADTVTVRPFDVTHKSVLSIAVPMTLGFLTTPLLGLTATGVVGRMGDPAALAGLAIGAILFDLIFGSLSFFRTSTTGLTAQAFGRGDAREEQAVFWRAFISAIGLGILMLMATPLILTYAPGLMTDDAAVADVTRHYFGIRVLSSPMTFINFAILGYVLGRGQGTTGLFLQVVINGSNIVLSIYLGLHLGWGVDGVAWGTASAETIGAITGLIIIFRQFAKMPGSRPNRADILDRDRLKALFQLNADILIRSLVLNCAYAIMTRVGSSFGAVTLAANAVLMNVFMLCSFFLDGLAGAAEQLAGRSVGARYRPAFDRALKLTALWSFAMAGLLALFFMIFGSHMIDLLTTSPEVRTEAMGHLGWAALTGLTGALAFQLDGVFIGATWSRAMRNMMLASLAGFCLAVAVLVPAFGNHGLWIALNLFLGLRGLFLLAMLPSKARQSFAAAQ</sequence>
<dbReference type="InterPro" id="IPR044644">
    <property type="entry name" value="DinF-like"/>
</dbReference>
<feature type="transmembrane region" description="Helical" evidence="6">
    <location>
        <begin position="205"/>
        <end position="227"/>
    </location>
</feature>
<evidence type="ECO:0000256" key="2">
    <source>
        <dbReference type="ARBA" id="ARBA00010199"/>
    </source>
</evidence>
<evidence type="ECO:0000256" key="5">
    <source>
        <dbReference type="ARBA" id="ARBA00023136"/>
    </source>
</evidence>
<evidence type="ECO:0000256" key="4">
    <source>
        <dbReference type="ARBA" id="ARBA00022989"/>
    </source>
</evidence>
<dbReference type="Pfam" id="PF01554">
    <property type="entry name" value="MatE"/>
    <property type="match status" value="2"/>
</dbReference>
<protein>
    <submittedName>
        <fullName evidence="7">MATE family efflux protein</fullName>
    </submittedName>
</protein>
<dbReference type="NCBIfam" id="TIGR00797">
    <property type="entry name" value="matE"/>
    <property type="match status" value="1"/>
</dbReference>